<keyword evidence="3" id="KW-0808">Transferase</keyword>
<comment type="cofactor">
    <cofactor evidence="1 3 5">
        <name>pyridoxal 5'-phosphate</name>
        <dbReference type="ChEBI" id="CHEBI:597326"/>
    </cofactor>
</comment>
<dbReference type="UniPathway" id="UPA00051">
    <property type="reaction ID" value="UER00449"/>
</dbReference>
<evidence type="ECO:0000256" key="1">
    <source>
        <dbReference type="ARBA" id="ARBA00001933"/>
    </source>
</evidence>
<dbReference type="Gene3D" id="3.40.640.10">
    <property type="entry name" value="Type I PLP-dependent aspartate aminotransferase-like (Major domain)"/>
    <property type="match status" value="1"/>
</dbReference>
<comment type="pathway">
    <text evidence="3">Amino-acid biosynthesis; L-methionine biosynthesis via de novo pathway; L-homocysteine from O-succinyl-L-homoserine: step 1/1.</text>
</comment>
<dbReference type="InterPro" id="IPR054542">
    <property type="entry name" value="Cys_met_metab_PP"/>
</dbReference>
<dbReference type="GO" id="GO:0071266">
    <property type="term" value="P:'de novo' L-methionine biosynthetic process"/>
    <property type="evidence" value="ECO:0007669"/>
    <property type="project" value="UniProtKB-UniRule"/>
</dbReference>
<keyword evidence="7" id="KW-1185">Reference proteome</keyword>
<dbReference type="GO" id="GO:0005737">
    <property type="term" value="C:cytoplasm"/>
    <property type="evidence" value="ECO:0007669"/>
    <property type="project" value="TreeGrafter"/>
</dbReference>
<comment type="function">
    <text evidence="3">Catalyzes the formation of L-homocysteine from O-succinyl-L-homoserine (OSHS) and hydrogen sulfide.</text>
</comment>
<dbReference type="GO" id="GO:0016765">
    <property type="term" value="F:transferase activity, transferring alkyl or aryl (other than methyl) groups"/>
    <property type="evidence" value="ECO:0007669"/>
    <property type="project" value="UniProtKB-UniRule"/>
</dbReference>
<dbReference type="EMBL" id="BJYS01000025">
    <property type="protein sequence ID" value="GEO05575.1"/>
    <property type="molecule type" value="Genomic_DNA"/>
</dbReference>
<comment type="subunit">
    <text evidence="3">Homotetramer.</text>
</comment>
<dbReference type="HAMAP" id="MF_02056">
    <property type="entry name" value="MetZ"/>
    <property type="match status" value="1"/>
</dbReference>
<dbReference type="FunFam" id="3.90.1150.10:FF:000033">
    <property type="entry name" value="Cystathionine gamma-synthase"/>
    <property type="match status" value="1"/>
</dbReference>
<evidence type="ECO:0000313" key="7">
    <source>
        <dbReference type="Proteomes" id="UP000321532"/>
    </source>
</evidence>
<evidence type="ECO:0000313" key="6">
    <source>
        <dbReference type="EMBL" id="GEO05575.1"/>
    </source>
</evidence>
<dbReference type="InterPro" id="IPR015422">
    <property type="entry name" value="PyrdxlP-dep_Trfase_small"/>
</dbReference>
<dbReference type="NCBIfam" id="NF006003">
    <property type="entry name" value="PRK08133.1"/>
    <property type="match status" value="1"/>
</dbReference>
<dbReference type="GO" id="GO:0071268">
    <property type="term" value="P:homocysteine biosynthetic process"/>
    <property type="evidence" value="ECO:0007669"/>
    <property type="project" value="InterPro"/>
</dbReference>
<comment type="similarity">
    <text evidence="3">Belongs to the trans-sulfuration enzymes family. MetZ subfamily.</text>
</comment>
<dbReference type="GO" id="GO:0016846">
    <property type="term" value="F:carbon-sulfur lyase activity"/>
    <property type="evidence" value="ECO:0007669"/>
    <property type="project" value="TreeGrafter"/>
</dbReference>
<reference evidence="6 7" key="1">
    <citation type="submission" date="2019-07" db="EMBL/GenBank/DDBJ databases">
        <title>Whole genome shotgun sequence of Adhaeribacter aerolatus NBRC 106133.</title>
        <authorList>
            <person name="Hosoyama A."/>
            <person name="Uohara A."/>
            <person name="Ohji S."/>
            <person name="Ichikawa N."/>
        </authorList>
    </citation>
    <scope>NUCLEOTIDE SEQUENCE [LARGE SCALE GENOMIC DNA]</scope>
    <source>
        <strain evidence="6 7">NBRC 106133</strain>
    </source>
</reference>
<sequence>MKNKNKETQTIRTQAARTEFREHSVPLYLTSSFTFESAEQGRALFADELEGNIYSRFSNPNTSEFIEKMCVLEGAEDGFAFASGMAAVFTGFGALLQAGDHILASRSVFGSSHQLLTRVLPKWGITSTYADAARPEEWESLIQENTKMIFIETPSNPQLELIDLEWLGKLARKHNIIFSVDNCFATPYLQTPIQYGADLVIHSATKYIDGQGRVLGGVIVGRKDLISEIRFFSRHTGPALSPFNAWILSKSLETLPVRMDRHCSSALALAQHLDTHLEMESVLYPMLPSHPQHELAKKQMTQGGGIVTFVVKGGYERAQKFMDALQIASKTANLGDTRTTVTHPASMTHSKLTPNERAAVGIFDGLIRISVGLENINDIIGDIEQALTASA</sequence>
<dbReference type="PROSITE" id="PS00868">
    <property type="entry name" value="CYS_MET_METAB_PP"/>
    <property type="match status" value="1"/>
</dbReference>
<dbReference type="Gene3D" id="3.90.1150.10">
    <property type="entry name" value="Aspartate Aminotransferase, domain 1"/>
    <property type="match status" value="1"/>
</dbReference>
<dbReference type="InterPro" id="IPR006234">
    <property type="entry name" value="O-succ-hSer_sulfhydrylase"/>
</dbReference>
<keyword evidence="3" id="KW-0486">Methionine biosynthesis</keyword>
<dbReference type="EC" id="2.5.1.-" evidence="3"/>
<comment type="catalytic activity">
    <reaction evidence="3">
        <text>O-succinyl-L-homoserine + hydrogen sulfide = L-homocysteine + succinate</text>
        <dbReference type="Rhea" id="RHEA:27826"/>
        <dbReference type="ChEBI" id="CHEBI:29919"/>
        <dbReference type="ChEBI" id="CHEBI:30031"/>
        <dbReference type="ChEBI" id="CHEBI:57661"/>
        <dbReference type="ChEBI" id="CHEBI:58199"/>
    </reaction>
</comment>
<dbReference type="PANTHER" id="PTHR11808:SF80">
    <property type="entry name" value="CYSTATHIONINE GAMMA-LYASE"/>
    <property type="match status" value="1"/>
</dbReference>
<protein>
    <recommendedName>
        <fullName evidence="3">O-succinylhomoserine sulfhydrylase</fullName>
        <shortName evidence="3">OSH sulfhydrylase</shortName>
        <shortName evidence="3">OSHS sulfhydrylase</shortName>
        <ecNumber evidence="3">2.5.1.-</ecNumber>
    </recommendedName>
</protein>
<evidence type="ECO:0000256" key="5">
    <source>
        <dbReference type="RuleBase" id="RU362118"/>
    </source>
</evidence>
<dbReference type="RefSeq" id="WP_146899865.1">
    <property type="nucleotide sequence ID" value="NZ_BJYS01000025.1"/>
</dbReference>
<dbReference type="CDD" id="cd00614">
    <property type="entry name" value="CGS_like"/>
    <property type="match status" value="1"/>
</dbReference>
<dbReference type="InterPro" id="IPR015421">
    <property type="entry name" value="PyrdxlP-dep_Trfase_major"/>
</dbReference>
<evidence type="ECO:0000256" key="4">
    <source>
        <dbReference type="PIRSR" id="PIRSR001434-2"/>
    </source>
</evidence>
<dbReference type="AlphaFoldDB" id="A0A512B0T9"/>
<dbReference type="FunFam" id="3.40.640.10:FF:000046">
    <property type="entry name" value="Cystathionine gamma-lyase"/>
    <property type="match status" value="1"/>
</dbReference>
<gene>
    <name evidence="3 6" type="primary">metZ</name>
    <name evidence="6" type="ORF">AAE02nite_32390</name>
</gene>
<evidence type="ECO:0000256" key="3">
    <source>
        <dbReference type="HAMAP-Rule" id="MF_02056"/>
    </source>
</evidence>
<feature type="modified residue" description="N6-(pyridoxal phosphate)lysine" evidence="3 4">
    <location>
        <position position="206"/>
    </location>
</feature>
<keyword evidence="2 3" id="KW-0663">Pyridoxal phosphate</keyword>
<keyword evidence="3" id="KW-0028">Amino-acid biosynthesis</keyword>
<organism evidence="6 7">
    <name type="scientific">Adhaeribacter aerolatus</name>
    <dbReference type="NCBI Taxonomy" id="670289"/>
    <lineage>
        <taxon>Bacteria</taxon>
        <taxon>Pseudomonadati</taxon>
        <taxon>Bacteroidota</taxon>
        <taxon>Cytophagia</taxon>
        <taxon>Cytophagales</taxon>
        <taxon>Hymenobacteraceae</taxon>
        <taxon>Adhaeribacter</taxon>
    </lineage>
</organism>
<dbReference type="InterPro" id="IPR000277">
    <property type="entry name" value="Cys/Met-Metab_PyrdxlP-dep_enz"/>
</dbReference>
<dbReference type="PIRSF" id="PIRSF001434">
    <property type="entry name" value="CGS"/>
    <property type="match status" value="1"/>
</dbReference>
<dbReference type="GO" id="GO:0030170">
    <property type="term" value="F:pyridoxal phosphate binding"/>
    <property type="evidence" value="ECO:0007669"/>
    <property type="project" value="UniProtKB-UniRule"/>
</dbReference>
<accession>A0A512B0T9</accession>
<name>A0A512B0T9_9BACT</name>
<dbReference type="PANTHER" id="PTHR11808">
    <property type="entry name" value="TRANS-SULFURATION ENZYME FAMILY MEMBER"/>
    <property type="match status" value="1"/>
</dbReference>
<proteinExistence type="inferred from homology"/>
<dbReference type="OrthoDB" id="634606at2"/>
<dbReference type="Proteomes" id="UP000321532">
    <property type="component" value="Unassembled WGS sequence"/>
</dbReference>
<dbReference type="InterPro" id="IPR015424">
    <property type="entry name" value="PyrdxlP-dep_Trfase"/>
</dbReference>
<evidence type="ECO:0000256" key="2">
    <source>
        <dbReference type="ARBA" id="ARBA00022898"/>
    </source>
</evidence>
<dbReference type="SUPFAM" id="SSF53383">
    <property type="entry name" value="PLP-dependent transferases"/>
    <property type="match status" value="1"/>
</dbReference>
<comment type="caution">
    <text evidence="6">The sequence shown here is derived from an EMBL/GenBank/DDBJ whole genome shotgun (WGS) entry which is preliminary data.</text>
</comment>
<dbReference type="Pfam" id="PF01053">
    <property type="entry name" value="Cys_Met_Meta_PP"/>
    <property type="match status" value="1"/>
</dbReference>
<dbReference type="GO" id="GO:0019346">
    <property type="term" value="P:transsulfuration"/>
    <property type="evidence" value="ECO:0007669"/>
    <property type="project" value="InterPro"/>
</dbReference>